<keyword evidence="1" id="KW-1133">Transmembrane helix</keyword>
<evidence type="ECO:0000313" key="2">
    <source>
        <dbReference type="EMBL" id="STZ57572.1"/>
    </source>
</evidence>
<sequence length="130" mass="13181">MLLAARCLAALTLAVVAVLFVTAGELVQAGNLLEVHGGAAIALHVTTGLLTLTLAALARQRGHGWGAAAVASALFAYSFLQAYLGEGATLAIHVPGALLVAGASVWLVFWLFTRQRSAASASSSAPVRSS</sequence>
<dbReference type="Proteomes" id="UP000254978">
    <property type="component" value="Unassembled WGS sequence"/>
</dbReference>
<evidence type="ECO:0000313" key="3">
    <source>
        <dbReference type="Proteomes" id="UP000254978"/>
    </source>
</evidence>
<proteinExistence type="predicted"/>
<keyword evidence="3" id="KW-1185">Reference proteome</keyword>
<dbReference type="AlphaFoldDB" id="A0A378T9Q3"/>
<evidence type="ECO:0000256" key="1">
    <source>
        <dbReference type="SAM" id="Phobius"/>
    </source>
</evidence>
<gene>
    <name evidence="2" type="ORF">NCTC10821_01075</name>
</gene>
<feature type="transmembrane region" description="Helical" evidence="1">
    <location>
        <begin position="90"/>
        <end position="112"/>
    </location>
</feature>
<reference evidence="2 3" key="1">
    <citation type="submission" date="2018-06" db="EMBL/GenBank/DDBJ databases">
        <authorList>
            <consortium name="Pathogen Informatics"/>
            <person name="Doyle S."/>
        </authorList>
    </citation>
    <scope>NUCLEOTIDE SEQUENCE [LARGE SCALE GENOMIC DNA]</scope>
    <source>
        <strain evidence="2 3">NCTC10821</strain>
    </source>
</reference>
<keyword evidence="1" id="KW-0472">Membrane</keyword>
<dbReference type="RefSeq" id="WP_232067923.1">
    <property type="nucleotide sequence ID" value="NZ_AP022600.1"/>
</dbReference>
<protein>
    <recommendedName>
        <fullName evidence="4">DUF423 domain-containing protein</fullName>
    </recommendedName>
</protein>
<name>A0A378T9Q3_9MYCO</name>
<feature type="transmembrane region" description="Helical" evidence="1">
    <location>
        <begin position="65"/>
        <end position="84"/>
    </location>
</feature>
<accession>A0A378T9Q3</accession>
<keyword evidence="1" id="KW-0812">Transmembrane</keyword>
<dbReference type="EMBL" id="UGQT01000001">
    <property type="protein sequence ID" value="STZ57572.1"/>
    <property type="molecule type" value="Genomic_DNA"/>
</dbReference>
<feature type="transmembrane region" description="Helical" evidence="1">
    <location>
        <begin position="39"/>
        <end position="58"/>
    </location>
</feature>
<organism evidence="2 3">
    <name type="scientific">Mycolicibacterium tokaiense</name>
    <dbReference type="NCBI Taxonomy" id="39695"/>
    <lineage>
        <taxon>Bacteria</taxon>
        <taxon>Bacillati</taxon>
        <taxon>Actinomycetota</taxon>
        <taxon>Actinomycetes</taxon>
        <taxon>Mycobacteriales</taxon>
        <taxon>Mycobacteriaceae</taxon>
        <taxon>Mycolicibacterium</taxon>
    </lineage>
</organism>
<evidence type="ECO:0008006" key="4">
    <source>
        <dbReference type="Google" id="ProtNLM"/>
    </source>
</evidence>